<feature type="non-terminal residue" evidence="6">
    <location>
        <position position="82"/>
    </location>
</feature>
<dbReference type="RefSeq" id="XP_014146990.1">
    <property type="nucleotide sequence ID" value="XM_014291515.1"/>
</dbReference>
<dbReference type="Proteomes" id="UP000054560">
    <property type="component" value="Unassembled WGS sequence"/>
</dbReference>
<evidence type="ECO:0000256" key="2">
    <source>
        <dbReference type="ARBA" id="ARBA00022771"/>
    </source>
</evidence>
<keyword evidence="2 4" id="KW-0863">Zinc-finger</keyword>
<dbReference type="PROSITE" id="PS50865">
    <property type="entry name" value="ZF_MYND_2"/>
    <property type="match status" value="1"/>
</dbReference>
<dbReference type="OrthoDB" id="432970at2759"/>
<dbReference type="EMBL" id="KQ246099">
    <property type="protein sequence ID" value="KNC73088.1"/>
    <property type="molecule type" value="Genomic_DNA"/>
</dbReference>
<dbReference type="InterPro" id="IPR002893">
    <property type="entry name" value="Znf_MYND"/>
</dbReference>
<feature type="domain" description="MYND-type" evidence="5">
    <location>
        <begin position="9"/>
        <end position="47"/>
    </location>
</feature>
<proteinExistence type="predicted"/>
<evidence type="ECO:0000256" key="1">
    <source>
        <dbReference type="ARBA" id="ARBA00022723"/>
    </source>
</evidence>
<name>A0A0L0FAH2_9EUKA</name>
<gene>
    <name evidence="6" type="ORF">SARC_14353</name>
</gene>
<organism evidence="6 7">
    <name type="scientific">Sphaeroforma arctica JP610</name>
    <dbReference type="NCBI Taxonomy" id="667725"/>
    <lineage>
        <taxon>Eukaryota</taxon>
        <taxon>Ichthyosporea</taxon>
        <taxon>Ichthyophonida</taxon>
        <taxon>Sphaeroforma</taxon>
    </lineage>
</organism>
<evidence type="ECO:0000313" key="6">
    <source>
        <dbReference type="EMBL" id="KNC73088.1"/>
    </source>
</evidence>
<protein>
    <recommendedName>
        <fullName evidence="5">MYND-type domain-containing protein</fullName>
    </recommendedName>
</protein>
<accession>A0A0L0FAH2</accession>
<reference evidence="6 7" key="1">
    <citation type="submission" date="2011-02" db="EMBL/GenBank/DDBJ databases">
        <title>The Genome Sequence of Sphaeroforma arctica JP610.</title>
        <authorList>
            <consortium name="The Broad Institute Genome Sequencing Platform"/>
            <person name="Russ C."/>
            <person name="Cuomo C."/>
            <person name="Young S.K."/>
            <person name="Zeng Q."/>
            <person name="Gargeya S."/>
            <person name="Alvarado L."/>
            <person name="Berlin A."/>
            <person name="Chapman S.B."/>
            <person name="Chen Z."/>
            <person name="Freedman E."/>
            <person name="Gellesch M."/>
            <person name="Goldberg J."/>
            <person name="Griggs A."/>
            <person name="Gujja S."/>
            <person name="Heilman E."/>
            <person name="Heiman D."/>
            <person name="Howarth C."/>
            <person name="Mehta T."/>
            <person name="Neiman D."/>
            <person name="Pearson M."/>
            <person name="Roberts A."/>
            <person name="Saif S."/>
            <person name="Shea T."/>
            <person name="Shenoy N."/>
            <person name="Sisk P."/>
            <person name="Stolte C."/>
            <person name="Sykes S."/>
            <person name="White J."/>
            <person name="Yandava C."/>
            <person name="Burger G."/>
            <person name="Gray M.W."/>
            <person name="Holland P.W.H."/>
            <person name="King N."/>
            <person name="Lang F.B.F."/>
            <person name="Roger A.J."/>
            <person name="Ruiz-Trillo I."/>
            <person name="Haas B."/>
            <person name="Nusbaum C."/>
            <person name="Birren B."/>
        </authorList>
    </citation>
    <scope>NUCLEOTIDE SEQUENCE [LARGE SCALE GENOMIC DNA]</scope>
    <source>
        <strain evidence="6 7">JP610</strain>
    </source>
</reference>
<dbReference type="AlphaFoldDB" id="A0A0L0FAH2"/>
<keyword evidence="7" id="KW-1185">Reference proteome</keyword>
<keyword evidence="3" id="KW-0862">Zinc</keyword>
<evidence type="ECO:0000256" key="3">
    <source>
        <dbReference type="ARBA" id="ARBA00022833"/>
    </source>
</evidence>
<dbReference type="Pfam" id="PF01753">
    <property type="entry name" value="zf-MYND"/>
    <property type="match status" value="1"/>
</dbReference>
<dbReference type="GO" id="GO:0008270">
    <property type="term" value="F:zinc ion binding"/>
    <property type="evidence" value="ECO:0007669"/>
    <property type="project" value="UniProtKB-KW"/>
</dbReference>
<dbReference type="SUPFAM" id="SSF144232">
    <property type="entry name" value="HIT/MYND zinc finger-like"/>
    <property type="match status" value="1"/>
</dbReference>
<dbReference type="GeneID" id="25914857"/>
<evidence type="ECO:0000256" key="4">
    <source>
        <dbReference type="PROSITE-ProRule" id="PRU00134"/>
    </source>
</evidence>
<sequence>MSNSLGDTCVVCHATWTSVTACVCNKRLYCGEECKKKDWDGGHDVVCEKKVKSEYECCECRRPEAPFCCPCLQMAFCSPECQ</sequence>
<evidence type="ECO:0000259" key="5">
    <source>
        <dbReference type="PROSITE" id="PS50865"/>
    </source>
</evidence>
<evidence type="ECO:0000313" key="7">
    <source>
        <dbReference type="Proteomes" id="UP000054560"/>
    </source>
</evidence>
<dbReference type="Gene3D" id="6.10.140.2220">
    <property type="match status" value="1"/>
</dbReference>
<keyword evidence="1" id="KW-0479">Metal-binding</keyword>
<dbReference type="PROSITE" id="PS01360">
    <property type="entry name" value="ZF_MYND_1"/>
    <property type="match status" value="1"/>
</dbReference>